<keyword evidence="1" id="KW-0812">Transmembrane</keyword>
<keyword evidence="3" id="KW-1185">Reference proteome</keyword>
<feature type="transmembrane region" description="Helical" evidence="1">
    <location>
        <begin position="90"/>
        <end position="112"/>
    </location>
</feature>
<protein>
    <submittedName>
        <fullName evidence="2">DUF3021 family protein</fullName>
    </submittedName>
</protein>
<keyword evidence="1" id="KW-1133">Transmembrane helix</keyword>
<dbReference type="GeneID" id="99625152"/>
<dbReference type="Proteomes" id="UP001207276">
    <property type="component" value="Unassembled WGS sequence"/>
</dbReference>
<feature type="transmembrane region" description="Helical" evidence="1">
    <location>
        <begin position="34"/>
        <end position="52"/>
    </location>
</feature>
<dbReference type="Pfam" id="PF11457">
    <property type="entry name" value="DUF3021"/>
    <property type="match status" value="1"/>
</dbReference>
<organism evidence="2 3">
    <name type="scientific">Curtobacterium poinsettiae</name>
    <dbReference type="NCBI Taxonomy" id="159612"/>
    <lineage>
        <taxon>Bacteria</taxon>
        <taxon>Bacillati</taxon>
        <taxon>Actinomycetota</taxon>
        <taxon>Actinomycetes</taxon>
        <taxon>Micrococcales</taxon>
        <taxon>Microbacteriaceae</taxon>
        <taxon>Curtobacterium</taxon>
    </lineage>
</organism>
<comment type="caution">
    <text evidence="2">The sequence shown here is derived from an EMBL/GenBank/DDBJ whole genome shotgun (WGS) entry which is preliminary data.</text>
</comment>
<name>A0ABT3S0N2_9MICO</name>
<dbReference type="InterPro" id="IPR021560">
    <property type="entry name" value="DUF3021"/>
</dbReference>
<proteinExistence type="predicted"/>
<keyword evidence="1" id="KW-0472">Membrane</keyword>
<evidence type="ECO:0000313" key="2">
    <source>
        <dbReference type="EMBL" id="MCX2848381.1"/>
    </source>
</evidence>
<dbReference type="RefSeq" id="WP_017887839.1">
    <property type="nucleotide sequence ID" value="NZ_CP104934.1"/>
</dbReference>
<dbReference type="EMBL" id="JAPJDE010000002">
    <property type="protein sequence ID" value="MCX2848381.1"/>
    <property type="molecule type" value="Genomic_DNA"/>
</dbReference>
<feature type="transmembrane region" description="Helical" evidence="1">
    <location>
        <begin position="64"/>
        <end position="84"/>
    </location>
</feature>
<gene>
    <name evidence="2" type="ORF">ORG12_06805</name>
</gene>
<evidence type="ECO:0000313" key="3">
    <source>
        <dbReference type="Proteomes" id="UP001207276"/>
    </source>
</evidence>
<reference evidence="2 3" key="1">
    <citation type="submission" date="2022-11" db="EMBL/GenBank/DDBJ databases">
        <title>Taxonomy of Curtobacterium flaccumfaciens.</title>
        <authorList>
            <person name="Osdaghi E."/>
            <person name="Taghavi S.M."/>
            <person name="Hamidizade M."/>
            <person name="Abachi H."/>
            <person name="Fazliarab A."/>
            <person name="Baeyen S."/>
            <person name="Portier P."/>
            <person name="Van Vaerenbergh J."/>
            <person name="Jacques M.-A."/>
        </authorList>
    </citation>
    <scope>NUCLEOTIDE SEQUENCE [LARGE SCALE GENOMIC DNA]</scope>
    <source>
        <strain evidence="2 3">LMG 3715</strain>
    </source>
</reference>
<sequence length="124" mass="13452">MRAVLLAAIPLVLMSAIGAFLLHDGQAEDGRSTFTVGVIIAAVSASSVIYQVDRWSLMRQSLTHLTMMLVTVLPALLLSGWFPVDTVGGVLLVVAVFALVGLVLWSSLFLIMRFVERRQAARVQ</sequence>
<evidence type="ECO:0000256" key="1">
    <source>
        <dbReference type="SAM" id="Phobius"/>
    </source>
</evidence>
<accession>A0ABT3S0N2</accession>